<protein>
    <submittedName>
        <fullName evidence="1">Uncharacterized protein</fullName>
    </submittedName>
</protein>
<comment type="caution">
    <text evidence="1">The sequence shown here is derived from an EMBL/GenBank/DDBJ whole genome shotgun (WGS) entry which is preliminary data.</text>
</comment>
<dbReference type="Proteomes" id="UP000325636">
    <property type="component" value="Unassembled WGS sequence"/>
</dbReference>
<accession>A0A5J5M193</accession>
<dbReference type="RefSeq" id="WP_150974993.1">
    <property type="nucleotide sequence ID" value="NZ_SRLN01000002.1"/>
</dbReference>
<gene>
    <name evidence="1" type="ORF">EZJ55_00365</name>
</gene>
<name>A0A5J5M193_MICAE</name>
<dbReference type="AlphaFoldDB" id="A0A5J5M193"/>
<sequence>MTTYKSGAIALQSKRLIAHPASLPNPKSYDPENGFDYGNTTLIFEESELSCNTTKIVKVGEKILQPRSQP</sequence>
<evidence type="ECO:0000313" key="2">
    <source>
        <dbReference type="Proteomes" id="UP000325636"/>
    </source>
</evidence>
<reference evidence="2" key="1">
    <citation type="submission" date="2019-04" db="EMBL/GenBank/DDBJ databases">
        <title>Microviridin 1777: A Toxic Chymotrypsin Inhibitor Discovered by a Metabologenomic Approach.</title>
        <authorList>
            <person name="Sieber S."/>
            <person name="Grendelmeier S.M."/>
            <person name="Harris L.A."/>
            <person name="Mitchell D.A."/>
            <person name="Gademann K."/>
        </authorList>
    </citation>
    <scope>NUCLEOTIDE SEQUENCE [LARGE SCALE GENOMIC DNA]</scope>
    <source>
        <strain evidence="2">EAWAG127a</strain>
    </source>
</reference>
<dbReference type="EMBL" id="SRLN01000002">
    <property type="protein sequence ID" value="KAB0244032.1"/>
    <property type="molecule type" value="Genomic_DNA"/>
</dbReference>
<organism evidence="1 2">
    <name type="scientific">Microcystis aeruginosa EAWAG127a</name>
    <dbReference type="NCBI Taxonomy" id="2529855"/>
    <lineage>
        <taxon>Bacteria</taxon>
        <taxon>Bacillati</taxon>
        <taxon>Cyanobacteriota</taxon>
        <taxon>Cyanophyceae</taxon>
        <taxon>Oscillatoriophycideae</taxon>
        <taxon>Chroococcales</taxon>
        <taxon>Microcystaceae</taxon>
        <taxon>Microcystis</taxon>
    </lineage>
</organism>
<proteinExistence type="predicted"/>
<evidence type="ECO:0000313" key="1">
    <source>
        <dbReference type="EMBL" id="KAB0244032.1"/>
    </source>
</evidence>